<evidence type="ECO:0000313" key="1">
    <source>
        <dbReference type="EMBL" id="JAH74661.1"/>
    </source>
</evidence>
<protein>
    <submittedName>
        <fullName evidence="1">Uncharacterized protein</fullName>
    </submittedName>
</protein>
<proteinExistence type="predicted"/>
<accession>A0A0E9V9G2</accession>
<organism evidence="1">
    <name type="scientific">Anguilla anguilla</name>
    <name type="common">European freshwater eel</name>
    <name type="synonym">Muraena anguilla</name>
    <dbReference type="NCBI Taxonomy" id="7936"/>
    <lineage>
        <taxon>Eukaryota</taxon>
        <taxon>Metazoa</taxon>
        <taxon>Chordata</taxon>
        <taxon>Craniata</taxon>
        <taxon>Vertebrata</taxon>
        <taxon>Euteleostomi</taxon>
        <taxon>Actinopterygii</taxon>
        <taxon>Neopterygii</taxon>
        <taxon>Teleostei</taxon>
        <taxon>Anguilliformes</taxon>
        <taxon>Anguillidae</taxon>
        <taxon>Anguilla</taxon>
    </lineage>
</organism>
<reference evidence="1" key="1">
    <citation type="submission" date="2014-11" db="EMBL/GenBank/DDBJ databases">
        <authorList>
            <person name="Amaro Gonzalez C."/>
        </authorList>
    </citation>
    <scope>NUCLEOTIDE SEQUENCE</scope>
</reference>
<dbReference type="EMBL" id="GBXM01033916">
    <property type="protein sequence ID" value="JAH74661.1"/>
    <property type="molecule type" value="Transcribed_RNA"/>
</dbReference>
<dbReference type="AlphaFoldDB" id="A0A0E9V9G2"/>
<reference evidence="1" key="2">
    <citation type="journal article" date="2015" name="Fish Shellfish Immunol.">
        <title>Early steps in the European eel (Anguilla anguilla)-Vibrio vulnificus interaction in the gills: Role of the RtxA13 toxin.</title>
        <authorList>
            <person name="Callol A."/>
            <person name="Pajuelo D."/>
            <person name="Ebbesson L."/>
            <person name="Teles M."/>
            <person name="MacKenzie S."/>
            <person name="Amaro C."/>
        </authorList>
    </citation>
    <scope>NUCLEOTIDE SEQUENCE</scope>
</reference>
<sequence>MLRSQRCGLRTKKSELRICVCFSKDGSQNSPFFVRRKRFI</sequence>
<name>A0A0E9V9G2_ANGAN</name>